<sequence>MALPKKSQRTQSMIVEIKISFPLRQYIPSSVRRLEGGKWDIPKGTKVLKMVEMLGLTEEKSKSLLLLVNGHHVDRERVLDDGDCLHVFPLISGG</sequence>
<evidence type="ECO:0000313" key="1">
    <source>
        <dbReference type="EMBL" id="KKM27320.1"/>
    </source>
</evidence>
<name>A0A0F9LIK5_9ZZZZ</name>
<proteinExistence type="predicted"/>
<dbReference type="SUPFAM" id="SSF54285">
    <property type="entry name" value="MoaD/ThiS"/>
    <property type="match status" value="1"/>
</dbReference>
<protein>
    <recommendedName>
        <fullName evidence="2">Ubiquitin Mut7-C domain-containing protein</fullName>
    </recommendedName>
</protein>
<dbReference type="InterPro" id="IPR016155">
    <property type="entry name" value="Mopterin_synth/thiamin_S_b"/>
</dbReference>
<gene>
    <name evidence="1" type="ORF">LCGC14_1575900</name>
</gene>
<accession>A0A0F9LIK5</accession>
<evidence type="ECO:0008006" key="2">
    <source>
        <dbReference type="Google" id="ProtNLM"/>
    </source>
</evidence>
<dbReference type="AlphaFoldDB" id="A0A0F9LIK5"/>
<organism evidence="1">
    <name type="scientific">marine sediment metagenome</name>
    <dbReference type="NCBI Taxonomy" id="412755"/>
    <lineage>
        <taxon>unclassified sequences</taxon>
        <taxon>metagenomes</taxon>
        <taxon>ecological metagenomes</taxon>
    </lineage>
</organism>
<comment type="caution">
    <text evidence="1">The sequence shown here is derived from an EMBL/GenBank/DDBJ whole genome shotgun (WGS) entry which is preliminary data.</text>
</comment>
<dbReference type="EMBL" id="LAZR01012344">
    <property type="protein sequence ID" value="KKM27320.1"/>
    <property type="molecule type" value="Genomic_DNA"/>
</dbReference>
<dbReference type="Gene3D" id="3.10.20.30">
    <property type="match status" value="1"/>
</dbReference>
<dbReference type="InterPro" id="IPR003749">
    <property type="entry name" value="ThiS/MoaD-like"/>
</dbReference>
<dbReference type="InterPro" id="IPR012675">
    <property type="entry name" value="Beta-grasp_dom_sf"/>
</dbReference>
<dbReference type="Pfam" id="PF02597">
    <property type="entry name" value="ThiS"/>
    <property type="match status" value="1"/>
</dbReference>
<reference evidence="1" key="1">
    <citation type="journal article" date="2015" name="Nature">
        <title>Complex archaea that bridge the gap between prokaryotes and eukaryotes.</title>
        <authorList>
            <person name="Spang A."/>
            <person name="Saw J.H."/>
            <person name="Jorgensen S.L."/>
            <person name="Zaremba-Niedzwiedzka K."/>
            <person name="Martijn J."/>
            <person name="Lind A.E."/>
            <person name="van Eijk R."/>
            <person name="Schleper C."/>
            <person name="Guy L."/>
            <person name="Ettema T.J."/>
        </authorList>
    </citation>
    <scope>NUCLEOTIDE SEQUENCE</scope>
</reference>